<feature type="chain" id="PRO_5012768730" description="Secreted protein" evidence="1">
    <location>
        <begin position="16"/>
        <end position="71"/>
    </location>
</feature>
<sequence>MWTLLHLFIVHLSFSCFPIPCPLVLSCSLLTAYPNGHLPLAVKGSEVACLGRELTETQGAGYPRTRDSSLF</sequence>
<protein>
    <recommendedName>
        <fullName evidence="4">Secreted protein</fullName>
    </recommendedName>
</protein>
<dbReference type="AlphaFoldDB" id="A0A197JY35"/>
<evidence type="ECO:0008006" key="4">
    <source>
        <dbReference type="Google" id="ProtNLM"/>
    </source>
</evidence>
<evidence type="ECO:0000313" key="3">
    <source>
        <dbReference type="Proteomes" id="UP000078512"/>
    </source>
</evidence>
<accession>A0A197JY35</accession>
<keyword evidence="1" id="KW-0732">Signal</keyword>
<name>A0A197JY35_9FUNG</name>
<feature type="signal peptide" evidence="1">
    <location>
        <begin position="1"/>
        <end position="15"/>
    </location>
</feature>
<evidence type="ECO:0000313" key="2">
    <source>
        <dbReference type="EMBL" id="OAQ29858.1"/>
    </source>
</evidence>
<organism evidence="2 3">
    <name type="scientific">Linnemannia elongata AG-77</name>
    <dbReference type="NCBI Taxonomy" id="1314771"/>
    <lineage>
        <taxon>Eukaryota</taxon>
        <taxon>Fungi</taxon>
        <taxon>Fungi incertae sedis</taxon>
        <taxon>Mucoromycota</taxon>
        <taxon>Mortierellomycotina</taxon>
        <taxon>Mortierellomycetes</taxon>
        <taxon>Mortierellales</taxon>
        <taxon>Mortierellaceae</taxon>
        <taxon>Linnemannia</taxon>
    </lineage>
</organism>
<reference evidence="2 3" key="1">
    <citation type="submission" date="2016-05" db="EMBL/GenBank/DDBJ databases">
        <title>Genome sequencing reveals origins of a unique bacterial endosymbiosis in the earliest lineages of terrestrial Fungi.</title>
        <authorList>
            <consortium name="DOE Joint Genome Institute"/>
            <person name="Uehling J."/>
            <person name="Gryganskyi A."/>
            <person name="Hameed K."/>
            <person name="Tschaplinski T."/>
            <person name="Misztal P."/>
            <person name="Wu S."/>
            <person name="Desiro A."/>
            <person name="Vande Pol N."/>
            <person name="Du Z.-Y."/>
            <person name="Zienkiewicz A."/>
            <person name="Zienkiewicz K."/>
            <person name="Morin E."/>
            <person name="Tisserant E."/>
            <person name="Splivallo R."/>
            <person name="Hainaut M."/>
            <person name="Henrissat B."/>
            <person name="Ohm R."/>
            <person name="Kuo A."/>
            <person name="Yan J."/>
            <person name="Lipzen A."/>
            <person name="Nolan M."/>
            <person name="Labutti K."/>
            <person name="Barry K."/>
            <person name="Goldstein A."/>
            <person name="Labbe J."/>
            <person name="Schadt C."/>
            <person name="Tuskan G."/>
            <person name="Grigoriev I."/>
            <person name="Martin F."/>
            <person name="Vilgalys R."/>
            <person name="Bonito G."/>
        </authorList>
    </citation>
    <scope>NUCLEOTIDE SEQUENCE [LARGE SCALE GENOMIC DNA]</scope>
    <source>
        <strain evidence="2 3">AG-77</strain>
    </source>
</reference>
<gene>
    <name evidence="2" type="ORF">K457DRAFT_137442</name>
</gene>
<dbReference type="EMBL" id="KV442038">
    <property type="protein sequence ID" value="OAQ29858.1"/>
    <property type="molecule type" value="Genomic_DNA"/>
</dbReference>
<proteinExistence type="predicted"/>
<dbReference type="Proteomes" id="UP000078512">
    <property type="component" value="Unassembled WGS sequence"/>
</dbReference>
<evidence type="ECO:0000256" key="1">
    <source>
        <dbReference type="SAM" id="SignalP"/>
    </source>
</evidence>
<keyword evidence="3" id="KW-1185">Reference proteome</keyword>